<reference evidence="1 2" key="1">
    <citation type="submission" date="2019-01" db="EMBL/GenBank/DDBJ databases">
        <authorList>
            <consortium name="Pathogen Informatics"/>
        </authorList>
    </citation>
    <scope>NUCLEOTIDE SEQUENCE [LARGE SCALE GENOMIC DNA]</scope>
    <source>
        <strain evidence="1 2">NCTC10181</strain>
    </source>
</reference>
<accession>A0A449B1Y7</accession>
<sequence>MKKITDKFKMIILGGTASVLLAAIIGTSVAISKNSSSSVKNATLADFEFTSNKDLSTLLASDYATENKTHNIQVNSKYWTEELFFKNFPTSSDLAQREFILRAKNGTLLNAFKDKFLIEFHSYANDLEGELFLKVTLTDFISKIGTPQKTEKIFTLKGFKKVNFESQKQYLFVNSADAKLHGLVDFNSLTQIKDKYNQDNTNDKEALLKSIVSFDLPNSTLIDYSKSVVSFDDKNITIKPYLLAKVNFANLNNLDQISTLSSTNESFFGPEISVNLQNYFDIKNDWGNKVSLSAVTKKLSELTLEEIEKSYDLKTSLFKELKLDNIPAGNTYKFQQNINKNGDEVIFRYDVYSSQQLLIYTGLIKLKKDQFKNS</sequence>
<name>A0A449B1Y7_9BACT</name>
<evidence type="ECO:0000313" key="2">
    <source>
        <dbReference type="Proteomes" id="UP000290985"/>
    </source>
</evidence>
<gene>
    <name evidence="1" type="ORF">NCTC10181_00435</name>
</gene>
<proteinExistence type="predicted"/>
<organism evidence="1 2">
    <name type="scientific">Mycoplasmopsis citelli</name>
    <dbReference type="NCBI Taxonomy" id="171281"/>
    <lineage>
        <taxon>Bacteria</taxon>
        <taxon>Bacillati</taxon>
        <taxon>Mycoplasmatota</taxon>
        <taxon>Mycoplasmoidales</taxon>
        <taxon>Metamycoplasmataceae</taxon>
        <taxon>Mycoplasmopsis</taxon>
    </lineage>
</organism>
<protein>
    <submittedName>
        <fullName evidence="1">Uncharacterized protein</fullName>
    </submittedName>
</protein>
<evidence type="ECO:0000313" key="1">
    <source>
        <dbReference type="EMBL" id="VEU74581.1"/>
    </source>
</evidence>
<dbReference type="AlphaFoldDB" id="A0A449B1Y7"/>
<dbReference type="Proteomes" id="UP000290985">
    <property type="component" value="Chromosome"/>
</dbReference>
<dbReference type="KEGG" id="mcit:NCTC10181_00435"/>
<dbReference type="OrthoDB" id="398994at2"/>
<dbReference type="EMBL" id="LR215036">
    <property type="protein sequence ID" value="VEU74581.1"/>
    <property type="molecule type" value="Genomic_DNA"/>
</dbReference>
<dbReference type="NCBIfam" id="NF045954">
    <property type="entry name" value="MAG1430_dom"/>
    <property type="match status" value="1"/>
</dbReference>
<dbReference type="RefSeq" id="WP_129725396.1">
    <property type="nucleotide sequence ID" value="NZ_LR215036.1"/>
</dbReference>
<keyword evidence="2" id="KW-1185">Reference proteome</keyword>